<keyword evidence="7" id="KW-0472">Membrane</keyword>
<dbReference type="FunFam" id="3.80.10.10:FF:000129">
    <property type="entry name" value="Leucine-rich repeat receptor-like kinase"/>
    <property type="match status" value="1"/>
</dbReference>
<feature type="signal peptide" evidence="9">
    <location>
        <begin position="1"/>
        <end position="32"/>
    </location>
</feature>
<keyword evidence="12" id="KW-1185">Reference proteome</keyword>
<comment type="subcellular location">
    <subcellularLocation>
        <location evidence="1">Membrane</location>
        <topology evidence="1">Single-pass type I membrane protein</topology>
    </subcellularLocation>
</comment>
<comment type="caution">
    <text evidence="11">The sequence shown here is derived from an EMBL/GenBank/DDBJ whole genome shotgun (WGS) entry which is preliminary data.</text>
</comment>
<reference evidence="11" key="1">
    <citation type="submission" date="2023-07" db="EMBL/GenBank/DDBJ databases">
        <title>A chromosome-level genome assembly of Lolium multiflorum.</title>
        <authorList>
            <person name="Chen Y."/>
            <person name="Copetti D."/>
            <person name="Kolliker R."/>
            <person name="Studer B."/>
        </authorList>
    </citation>
    <scope>NUCLEOTIDE SEQUENCE</scope>
    <source>
        <strain evidence="11">02402/16</strain>
        <tissue evidence="11">Leaf</tissue>
    </source>
</reference>
<keyword evidence="2" id="KW-0433">Leucine-rich repeat</keyword>
<feature type="domain" description="Leucine-rich repeat-containing N-terminal plant-type" evidence="10">
    <location>
        <begin position="51"/>
        <end position="88"/>
    </location>
</feature>
<evidence type="ECO:0000256" key="4">
    <source>
        <dbReference type="ARBA" id="ARBA00022729"/>
    </source>
</evidence>
<evidence type="ECO:0000259" key="10">
    <source>
        <dbReference type="Pfam" id="PF08263"/>
    </source>
</evidence>
<dbReference type="InterPro" id="IPR046956">
    <property type="entry name" value="RLP23-like"/>
</dbReference>
<dbReference type="EMBL" id="JAUUTY010000004">
    <property type="protein sequence ID" value="KAK1642909.1"/>
    <property type="molecule type" value="Genomic_DNA"/>
</dbReference>
<dbReference type="InterPro" id="IPR013210">
    <property type="entry name" value="LRR_N_plant-typ"/>
</dbReference>
<dbReference type="Pfam" id="PF00560">
    <property type="entry name" value="LRR_1"/>
    <property type="match status" value="2"/>
</dbReference>
<evidence type="ECO:0000313" key="12">
    <source>
        <dbReference type="Proteomes" id="UP001231189"/>
    </source>
</evidence>
<keyword evidence="4 9" id="KW-0732">Signal</keyword>
<evidence type="ECO:0000256" key="7">
    <source>
        <dbReference type="ARBA" id="ARBA00023136"/>
    </source>
</evidence>
<keyword evidence="3" id="KW-0812">Transmembrane</keyword>
<evidence type="ECO:0000256" key="9">
    <source>
        <dbReference type="SAM" id="SignalP"/>
    </source>
</evidence>
<protein>
    <recommendedName>
        <fullName evidence="10">Leucine-rich repeat-containing N-terminal plant-type domain-containing protein</fullName>
    </recommendedName>
</protein>
<dbReference type="PANTHER" id="PTHR48063:SF51">
    <property type="entry name" value="LEUCINE-RICH REPEAT-CONTAINING N-TERMINAL PLANT-TYPE DOMAIN-CONTAINING PROTEIN"/>
    <property type="match status" value="1"/>
</dbReference>
<gene>
    <name evidence="11" type="ORF">QYE76_060714</name>
</gene>
<dbReference type="PANTHER" id="PTHR48063">
    <property type="entry name" value="LRR RECEPTOR-LIKE KINASE"/>
    <property type="match status" value="1"/>
</dbReference>
<keyword evidence="8" id="KW-0325">Glycoprotein</keyword>
<evidence type="ECO:0000256" key="8">
    <source>
        <dbReference type="ARBA" id="ARBA00023180"/>
    </source>
</evidence>
<evidence type="ECO:0000256" key="5">
    <source>
        <dbReference type="ARBA" id="ARBA00022737"/>
    </source>
</evidence>
<sequence>MSRPRQLTHATILILLATTWFLLSLSATAVHALRPPPQAAAPAPGTLCIPRERDALLAIKARLIDPSNYLSSWRDEDDCCQWAGVKCSNRTGHVVKLQISSYMTGNNVGGEISSSLLALQHLKHLDLSSNDFGGKPIPEFIGSLKSMTHLLLSRSNFGGRIPPHLGNLSNLISLDLSYQLESCHSLDLAWVSNLRKLQHLNMSKVDLRTVVDWTHVVNMIPCLGAFQLS</sequence>
<dbReference type="Pfam" id="PF08263">
    <property type="entry name" value="LRRNT_2"/>
    <property type="match status" value="1"/>
</dbReference>
<keyword evidence="5" id="KW-0677">Repeat</keyword>
<keyword evidence="6" id="KW-1133">Transmembrane helix</keyword>
<evidence type="ECO:0000256" key="6">
    <source>
        <dbReference type="ARBA" id="ARBA00022989"/>
    </source>
</evidence>
<dbReference type="Gene3D" id="3.80.10.10">
    <property type="entry name" value="Ribonuclease Inhibitor"/>
    <property type="match status" value="1"/>
</dbReference>
<evidence type="ECO:0000256" key="2">
    <source>
        <dbReference type="ARBA" id="ARBA00022614"/>
    </source>
</evidence>
<dbReference type="GO" id="GO:0016020">
    <property type="term" value="C:membrane"/>
    <property type="evidence" value="ECO:0007669"/>
    <property type="project" value="UniProtKB-SubCell"/>
</dbReference>
<name>A0AAD8S0E1_LOLMU</name>
<evidence type="ECO:0000256" key="3">
    <source>
        <dbReference type="ARBA" id="ARBA00022692"/>
    </source>
</evidence>
<evidence type="ECO:0000256" key="1">
    <source>
        <dbReference type="ARBA" id="ARBA00004479"/>
    </source>
</evidence>
<dbReference type="InterPro" id="IPR001611">
    <property type="entry name" value="Leu-rich_rpt"/>
</dbReference>
<dbReference type="Proteomes" id="UP001231189">
    <property type="component" value="Unassembled WGS sequence"/>
</dbReference>
<feature type="chain" id="PRO_5042286398" description="Leucine-rich repeat-containing N-terminal plant-type domain-containing protein" evidence="9">
    <location>
        <begin position="33"/>
        <end position="229"/>
    </location>
</feature>
<organism evidence="11 12">
    <name type="scientific">Lolium multiflorum</name>
    <name type="common">Italian ryegrass</name>
    <name type="synonym">Lolium perenne subsp. multiflorum</name>
    <dbReference type="NCBI Taxonomy" id="4521"/>
    <lineage>
        <taxon>Eukaryota</taxon>
        <taxon>Viridiplantae</taxon>
        <taxon>Streptophyta</taxon>
        <taxon>Embryophyta</taxon>
        <taxon>Tracheophyta</taxon>
        <taxon>Spermatophyta</taxon>
        <taxon>Magnoliopsida</taxon>
        <taxon>Liliopsida</taxon>
        <taxon>Poales</taxon>
        <taxon>Poaceae</taxon>
        <taxon>BOP clade</taxon>
        <taxon>Pooideae</taxon>
        <taxon>Poodae</taxon>
        <taxon>Poeae</taxon>
        <taxon>Poeae Chloroplast Group 2 (Poeae type)</taxon>
        <taxon>Loliodinae</taxon>
        <taxon>Loliinae</taxon>
        <taxon>Lolium</taxon>
    </lineage>
</organism>
<proteinExistence type="predicted"/>
<dbReference type="SUPFAM" id="SSF52058">
    <property type="entry name" value="L domain-like"/>
    <property type="match status" value="1"/>
</dbReference>
<evidence type="ECO:0000313" key="11">
    <source>
        <dbReference type="EMBL" id="KAK1642909.1"/>
    </source>
</evidence>
<dbReference type="InterPro" id="IPR032675">
    <property type="entry name" value="LRR_dom_sf"/>
</dbReference>
<accession>A0AAD8S0E1</accession>
<dbReference type="AlphaFoldDB" id="A0AAD8S0E1"/>